<proteinExistence type="predicted"/>
<dbReference type="EMBL" id="ML178847">
    <property type="protein sequence ID" value="TFK97468.1"/>
    <property type="molecule type" value="Genomic_DNA"/>
</dbReference>
<dbReference type="Proteomes" id="UP000305067">
    <property type="component" value="Unassembled WGS sequence"/>
</dbReference>
<evidence type="ECO:0000313" key="1">
    <source>
        <dbReference type="EMBL" id="TFK97468.1"/>
    </source>
</evidence>
<evidence type="ECO:0000313" key="2">
    <source>
        <dbReference type="Proteomes" id="UP000305067"/>
    </source>
</evidence>
<accession>A0A5C3QBB4</accession>
<gene>
    <name evidence="1" type="ORF">BDV98DRAFT_574526</name>
</gene>
<reference evidence="1 2" key="1">
    <citation type="journal article" date="2019" name="Nat. Ecol. Evol.">
        <title>Megaphylogeny resolves global patterns of mushroom evolution.</title>
        <authorList>
            <person name="Varga T."/>
            <person name="Krizsan K."/>
            <person name="Foldi C."/>
            <person name="Dima B."/>
            <person name="Sanchez-Garcia M."/>
            <person name="Sanchez-Ramirez S."/>
            <person name="Szollosi G.J."/>
            <person name="Szarkandi J.G."/>
            <person name="Papp V."/>
            <person name="Albert L."/>
            <person name="Andreopoulos W."/>
            <person name="Angelini C."/>
            <person name="Antonin V."/>
            <person name="Barry K.W."/>
            <person name="Bougher N.L."/>
            <person name="Buchanan P."/>
            <person name="Buyck B."/>
            <person name="Bense V."/>
            <person name="Catcheside P."/>
            <person name="Chovatia M."/>
            <person name="Cooper J."/>
            <person name="Damon W."/>
            <person name="Desjardin D."/>
            <person name="Finy P."/>
            <person name="Geml J."/>
            <person name="Haridas S."/>
            <person name="Hughes K."/>
            <person name="Justo A."/>
            <person name="Karasinski D."/>
            <person name="Kautmanova I."/>
            <person name="Kiss B."/>
            <person name="Kocsube S."/>
            <person name="Kotiranta H."/>
            <person name="LaButti K.M."/>
            <person name="Lechner B.E."/>
            <person name="Liimatainen K."/>
            <person name="Lipzen A."/>
            <person name="Lukacs Z."/>
            <person name="Mihaltcheva S."/>
            <person name="Morgado L.N."/>
            <person name="Niskanen T."/>
            <person name="Noordeloos M.E."/>
            <person name="Ohm R.A."/>
            <person name="Ortiz-Santana B."/>
            <person name="Ovrebo C."/>
            <person name="Racz N."/>
            <person name="Riley R."/>
            <person name="Savchenko A."/>
            <person name="Shiryaev A."/>
            <person name="Soop K."/>
            <person name="Spirin V."/>
            <person name="Szebenyi C."/>
            <person name="Tomsovsky M."/>
            <person name="Tulloss R.E."/>
            <person name="Uehling J."/>
            <person name="Grigoriev I.V."/>
            <person name="Vagvolgyi C."/>
            <person name="Papp T."/>
            <person name="Martin F.M."/>
            <person name="Miettinen O."/>
            <person name="Hibbett D.S."/>
            <person name="Nagy L.G."/>
        </authorList>
    </citation>
    <scope>NUCLEOTIDE SEQUENCE [LARGE SCALE GENOMIC DNA]</scope>
    <source>
        <strain evidence="1 2">CBS 309.79</strain>
    </source>
</reference>
<dbReference type="AlphaFoldDB" id="A0A5C3QBB4"/>
<organism evidence="1 2">
    <name type="scientific">Pterulicium gracile</name>
    <dbReference type="NCBI Taxonomy" id="1884261"/>
    <lineage>
        <taxon>Eukaryota</taxon>
        <taxon>Fungi</taxon>
        <taxon>Dikarya</taxon>
        <taxon>Basidiomycota</taxon>
        <taxon>Agaricomycotina</taxon>
        <taxon>Agaricomycetes</taxon>
        <taxon>Agaricomycetidae</taxon>
        <taxon>Agaricales</taxon>
        <taxon>Pleurotineae</taxon>
        <taxon>Pterulaceae</taxon>
        <taxon>Pterulicium</taxon>
    </lineage>
</organism>
<sequence length="228" mass="25400">MCFDAYYHSFVVSRLPTPTRVSAPDQVYAYIQSRYGEGIPEEVGLLQPFPPDALPIPALNLSGPENELDIPSILAQLFSMTSVLFPVPLQPSSLARKLHARKGEPPMSKVSLEYGRQRAVWTVRQRQFMHKKHDALKRRNVELSFSIGSGEMLNEGLGAQVNCGNGALRPGHTAVIMNDQGSERGADTVMLEQSGETLTMEGMVTINKMGVRELRAAPREYPRRLYYP</sequence>
<keyword evidence="2" id="KW-1185">Reference proteome</keyword>
<protein>
    <submittedName>
        <fullName evidence="1">Uncharacterized protein</fullName>
    </submittedName>
</protein>
<name>A0A5C3QBB4_9AGAR</name>